<dbReference type="Proteomes" id="UP001500305">
    <property type="component" value="Unassembled WGS sequence"/>
</dbReference>
<accession>A0ABN3DC60</accession>
<sequence>MLLAAIVAMGLLAGAAIHTSLPVFLSASTAITAWLLVFAAREHLASTRLTRAHRS</sequence>
<keyword evidence="1" id="KW-1133">Transmembrane helix</keyword>
<protein>
    <submittedName>
        <fullName evidence="2">Uncharacterized protein</fullName>
    </submittedName>
</protein>
<evidence type="ECO:0000313" key="2">
    <source>
        <dbReference type="EMBL" id="GAA2227155.1"/>
    </source>
</evidence>
<evidence type="ECO:0000313" key="3">
    <source>
        <dbReference type="Proteomes" id="UP001500305"/>
    </source>
</evidence>
<dbReference type="RefSeq" id="WP_344634313.1">
    <property type="nucleotide sequence ID" value="NZ_BAAATR010000001.1"/>
</dbReference>
<name>A0ABN3DC60_9ACTN</name>
<gene>
    <name evidence="2" type="ORF">GCM10010430_03140</name>
</gene>
<evidence type="ECO:0000256" key="1">
    <source>
        <dbReference type="SAM" id="Phobius"/>
    </source>
</evidence>
<organism evidence="2 3">
    <name type="scientific">Kitasatospora cystarginea</name>
    <dbReference type="NCBI Taxonomy" id="58350"/>
    <lineage>
        <taxon>Bacteria</taxon>
        <taxon>Bacillati</taxon>
        <taxon>Actinomycetota</taxon>
        <taxon>Actinomycetes</taxon>
        <taxon>Kitasatosporales</taxon>
        <taxon>Streptomycetaceae</taxon>
        <taxon>Kitasatospora</taxon>
    </lineage>
</organism>
<keyword evidence="1" id="KW-0472">Membrane</keyword>
<proteinExistence type="predicted"/>
<dbReference type="EMBL" id="BAAATR010000001">
    <property type="protein sequence ID" value="GAA2227155.1"/>
    <property type="molecule type" value="Genomic_DNA"/>
</dbReference>
<feature type="transmembrane region" description="Helical" evidence="1">
    <location>
        <begin position="25"/>
        <end position="44"/>
    </location>
</feature>
<keyword evidence="3" id="KW-1185">Reference proteome</keyword>
<keyword evidence="1" id="KW-0812">Transmembrane</keyword>
<comment type="caution">
    <text evidence="2">The sequence shown here is derived from an EMBL/GenBank/DDBJ whole genome shotgun (WGS) entry which is preliminary data.</text>
</comment>
<reference evidence="2 3" key="1">
    <citation type="journal article" date="2019" name="Int. J. Syst. Evol. Microbiol.">
        <title>The Global Catalogue of Microorganisms (GCM) 10K type strain sequencing project: providing services to taxonomists for standard genome sequencing and annotation.</title>
        <authorList>
            <consortium name="The Broad Institute Genomics Platform"/>
            <consortium name="The Broad Institute Genome Sequencing Center for Infectious Disease"/>
            <person name="Wu L."/>
            <person name="Ma J."/>
        </authorList>
    </citation>
    <scope>NUCLEOTIDE SEQUENCE [LARGE SCALE GENOMIC DNA]</scope>
    <source>
        <strain evidence="2 3">JCM 7356</strain>
    </source>
</reference>